<organism evidence="1 2">
    <name type="scientific">Lupinus albus</name>
    <name type="common">White lupine</name>
    <name type="synonym">Lupinus termis</name>
    <dbReference type="NCBI Taxonomy" id="3870"/>
    <lineage>
        <taxon>Eukaryota</taxon>
        <taxon>Viridiplantae</taxon>
        <taxon>Streptophyta</taxon>
        <taxon>Embryophyta</taxon>
        <taxon>Tracheophyta</taxon>
        <taxon>Spermatophyta</taxon>
        <taxon>Magnoliopsida</taxon>
        <taxon>eudicotyledons</taxon>
        <taxon>Gunneridae</taxon>
        <taxon>Pentapetalae</taxon>
        <taxon>rosids</taxon>
        <taxon>fabids</taxon>
        <taxon>Fabales</taxon>
        <taxon>Fabaceae</taxon>
        <taxon>Papilionoideae</taxon>
        <taxon>50 kb inversion clade</taxon>
        <taxon>genistoids sensu lato</taxon>
        <taxon>core genistoids</taxon>
        <taxon>Genisteae</taxon>
        <taxon>Lupinus</taxon>
    </lineage>
</organism>
<reference evidence="2" key="1">
    <citation type="journal article" date="2020" name="Nat. Commun.">
        <title>Genome sequence of the cluster root forming white lupin.</title>
        <authorList>
            <person name="Hufnagel B."/>
            <person name="Marques A."/>
            <person name="Soriano A."/>
            <person name="Marques L."/>
            <person name="Divol F."/>
            <person name="Doumas P."/>
            <person name="Sallet E."/>
            <person name="Mancinotti D."/>
            <person name="Carrere S."/>
            <person name="Marande W."/>
            <person name="Arribat S."/>
            <person name="Keller J."/>
            <person name="Huneau C."/>
            <person name="Blein T."/>
            <person name="Aime D."/>
            <person name="Laguerre M."/>
            <person name="Taylor J."/>
            <person name="Schubert V."/>
            <person name="Nelson M."/>
            <person name="Geu-Flores F."/>
            <person name="Crespi M."/>
            <person name="Gallardo-Guerrero K."/>
            <person name="Delaux P.-M."/>
            <person name="Salse J."/>
            <person name="Berges H."/>
            <person name="Guyot R."/>
            <person name="Gouzy J."/>
            <person name="Peret B."/>
        </authorList>
    </citation>
    <scope>NUCLEOTIDE SEQUENCE [LARGE SCALE GENOMIC DNA]</scope>
    <source>
        <strain evidence="2">cv. Amiga</strain>
    </source>
</reference>
<comment type="caution">
    <text evidence="1">The sequence shown here is derived from an EMBL/GenBank/DDBJ whole genome shotgun (WGS) entry which is preliminary data.</text>
</comment>
<protein>
    <submittedName>
        <fullName evidence="1">Uncharacterized protein</fullName>
    </submittedName>
</protein>
<dbReference type="OrthoDB" id="206201at2759"/>
<dbReference type="AlphaFoldDB" id="A0A6A4PJ70"/>
<sequence length="95" mass="10013">MPGLLKSDMVRGEIVVCDRGLNGRFENGAVVRNAGRELEEFVAESHLVLALAARRSTSDATAASDRNPTAVLSFGGTLLDVRPSLVMSAGRVETG</sequence>
<evidence type="ECO:0000313" key="2">
    <source>
        <dbReference type="Proteomes" id="UP000447434"/>
    </source>
</evidence>
<name>A0A6A4PJ70_LUPAL</name>
<keyword evidence="2" id="KW-1185">Reference proteome</keyword>
<dbReference type="EMBL" id="WOCE01000013">
    <property type="protein sequence ID" value="KAE9601585.1"/>
    <property type="molecule type" value="Genomic_DNA"/>
</dbReference>
<accession>A0A6A4PJ70</accession>
<evidence type="ECO:0000313" key="1">
    <source>
        <dbReference type="EMBL" id="KAE9601585.1"/>
    </source>
</evidence>
<gene>
    <name evidence="1" type="ORF">Lalb_Chr13g0299411</name>
</gene>
<dbReference type="Proteomes" id="UP000447434">
    <property type="component" value="Chromosome 13"/>
</dbReference>
<proteinExistence type="predicted"/>